<organism evidence="3 4">
    <name type="scientific">Thioalkalivibrio sulfidiphilus (strain HL-EbGR7)</name>
    <dbReference type="NCBI Taxonomy" id="396588"/>
    <lineage>
        <taxon>Bacteria</taxon>
        <taxon>Pseudomonadati</taxon>
        <taxon>Pseudomonadota</taxon>
        <taxon>Gammaproteobacteria</taxon>
        <taxon>Chromatiales</taxon>
        <taxon>Ectothiorhodospiraceae</taxon>
        <taxon>Thioalkalivibrio</taxon>
    </lineage>
</organism>
<feature type="compositionally biased region" description="Gly residues" evidence="1">
    <location>
        <begin position="88"/>
        <end position="126"/>
    </location>
</feature>
<evidence type="ECO:0000313" key="4">
    <source>
        <dbReference type="Proteomes" id="UP000002383"/>
    </source>
</evidence>
<feature type="region of interest" description="Disordered" evidence="1">
    <location>
        <begin position="54"/>
        <end position="126"/>
    </location>
</feature>
<dbReference type="AlphaFoldDB" id="B8GML4"/>
<feature type="chain" id="PRO_5002870375" evidence="2">
    <location>
        <begin position="27"/>
        <end position="126"/>
    </location>
</feature>
<dbReference type="EMBL" id="CP001339">
    <property type="protein sequence ID" value="ACL71846.1"/>
    <property type="molecule type" value="Genomic_DNA"/>
</dbReference>
<dbReference type="STRING" id="396588.Tgr7_0754"/>
<dbReference type="HOGENOM" id="CLU_135082_1_0_6"/>
<dbReference type="KEGG" id="tgr:Tgr7_0754"/>
<name>B8GML4_THISH</name>
<proteinExistence type="predicted"/>
<dbReference type="eggNOG" id="ENOG5032RUH">
    <property type="taxonomic scope" value="Bacteria"/>
</dbReference>
<dbReference type="Proteomes" id="UP000002383">
    <property type="component" value="Chromosome"/>
</dbReference>
<evidence type="ECO:0000256" key="1">
    <source>
        <dbReference type="SAM" id="MobiDB-lite"/>
    </source>
</evidence>
<feature type="signal peptide" evidence="2">
    <location>
        <begin position="1"/>
        <end position="26"/>
    </location>
</feature>
<evidence type="ECO:0000256" key="2">
    <source>
        <dbReference type="SAM" id="SignalP"/>
    </source>
</evidence>
<gene>
    <name evidence="3" type="ordered locus">Tgr7_0754</name>
</gene>
<reference evidence="3 4" key="1">
    <citation type="journal article" date="2011" name="Stand. Genomic Sci.">
        <title>Complete genome sequence of 'Thioalkalivibrio sulfidophilus' HL-EbGr7.</title>
        <authorList>
            <person name="Muyzer G."/>
            <person name="Sorokin D.Y."/>
            <person name="Mavromatis K."/>
            <person name="Lapidus A."/>
            <person name="Clum A."/>
            <person name="Ivanova N."/>
            <person name="Pati A."/>
            <person name="d'Haeseleer P."/>
            <person name="Woyke T."/>
            <person name="Kyrpides N.C."/>
        </authorList>
    </citation>
    <scope>NUCLEOTIDE SEQUENCE [LARGE SCALE GENOMIC DNA]</scope>
    <source>
        <strain evidence="3 4">HL-EbGR7</strain>
    </source>
</reference>
<keyword evidence="4" id="KW-1185">Reference proteome</keyword>
<accession>B8GML4</accession>
<sequence length="126" mass="13516" precursor="true">MNRRTFTQSLLAALALGLAAPLTLQAQEEEIYGRQMMSQEEIQEHQRAMRTLRGEEREAYRLEHHKRMQERARERGMQLPDEPPQRGPGQGRGYGPGYGSGAGGAGGGAGPGDGTGRGTGGASGPR</sequence>
<evidence type="ECO:0000313" key="3">
    <source>
        <dbReference type="EMBL" id="ACL71846.1"/>
    </source>
</evidence>
<protein>
    <submittedName>
        <fullName evidence="3">Uncharacterized protein</fullName>
    </submittedName>
</protein>
<keyword evidence="2" id="KW-0732">Signal</keyword>
<dbReference type="RefSeq" id="WP_012637334.1">
    <property type="nucleotide sequence ID" value="NC_011901.1"/>
</dbReference>